<keyword evidence="6 7" id="KW-0472">Membrane</keyword>
<dbReference type="KEGG" id="ote:Oter_0719"/>
<dbReference type="InterPro" id="IPR002524">
    <property type="entry name" value="Cation_efflux"/>
</dbReference>
<evidence type="ECO:0000256" key="6">
    <source>
        <dbReference type="ARBA" id="ARBA00023136"/>
    </source>
</evidence>
<dbReference type="GO" id="GO:0008324">
    <property type="term" value="F:monoatomic cation transmembrane transporter activity"/>
    <property type="evidence" value="ECO:0007669"/>
    <property type="project" value="InterPro"/>
</dbReference>
<reference evidence="10 11" key="1">
    <citation type="journal article" date="2011" name="J. Bacteriol.">
        <title>Genome sequence of the verrucomicrobium Opitutus terrae PB90-1, an abundant inhabitant of rice paddy soil ecosystems.</title>
        <authorList>
            <person name="van Passel M.W."/>
            <person name="Kant R."/>
            <person name="Palva A."/>
            <person name="Copeland A."/>
            <person name="Lucas S."/>
            <person name="Lapidus A."/>
            <person name="Glavina del Rio T."/>
            <person name="Pitluck S."/>
            <person name="Goltsman E."/>
            <person name="Clum A."/>
            <person name="Sun H."/>
            <person name="Schmutz J."/>
            <person name="Larimer F.W."/>
            <person name="Land M.L."/>
            <person name="Hauser L."/>
            <person name="Kyrpides N."/>
            <person name="Mikhailova N."/>
            <person name="Richardson P.P."/>
            <person name="Janssen P.H."/>
            <person name="de Vos W.M."/>
            <person name="Smidt H."/>
        </authorList>
    </citation>
    <scope>NUCLEOTIDE SEQUENCE [LARGE SCALE GENOMIC DNA]</scope>
    <source>
        <strain evidence="11">DSM 11246 / JCM 15787 / PB90-1</strain>
    </source>
</reference>
<gene>
    <name evidence="10" type="ordered locus">Oter_0719</name>
</gene>
<feature type="transmembrane region" description="Helical" evidence="7">
    <location>
        <begin position="100"/>
        <end position="117"/>
    </location>
</feature>
<dbReference type="NCBIfam" id="TIGR01297">
    <property type="entry name" value="CDF"/>
    <property type="match status" value="1"/>
</dbReference>
<dbReference type="EMBL" id="CP001032">
    <property type="protein sequence ID" value="ACB74008.1"/>
    <property type="molecule type" value="Genomic_DNA"/>
</dbReference>
<evidence type="ECO:0000259" key="9">
    <source>
        <dbReference type="Pfam" id="PF16916"/>
    </source>
</evidence>
<dbReference type="HOGENOM" id="CLU_013430_3_6_0"/>
<dbReference type="PANTHER" id="PTHR43840:SF15">
    <property type="entry name" value="MITOCHONDRIAL METAL TRANSPORTER 1-RELATED"/>
    <property type="match status" value="1"/>
</dbReference>
<dbReference type="SUPFAM" id="SSF160240">
    <property type="entry name" value="Cation efflux protein cytoplasmic domain-like"/>
    <property type="match status" value="1"/>
</dbReference>
<dbReference type="InterPro" id="IPR027470">
    <property type="entry name" value="Cation_efflux_CTD"/>
</dbReference>
<evidence type="ECO:0000256" key="2">
    <source>
        <dbReference type="ARBA" id="ARBA00008114"/>
    </source>
</evidence>
<dbReference type="InterPro" id="IPR050291">
    <property type="entry name" value="CDF_Transporter"/>
</dbReference>
<dbReference type="Pfam" id="PF16916">
    <property type="entry name" value="ZT_dimer"/>
    <property type="match status" value="1"/>
</dbReference>
<dbReference type="GO" id="GO:0016020">
    <property type="term" value="C:membrane"/>
    <property type="evidence" value="ECO:0007669"/>
    <property type="project" value="UniProtKB-SubCell"/>
</dbReference>
<evidence type="ECO:0000256" key="3">
    <source>
        <dbReference type="ARBA" id="ARBA00022448"/>
    </source>
</evidence>
<dbReference type="STRING" id="452637.Oter_0719"/>
<dbReference type="Pfam" id="PF01545">
    <property type="entry name" value="Cation_efflux"/>
    <property type="match status" value="1"/>
</dbReference>
<feature type="transmembrane region" description="Helical" evidence="7">
    <location>
        <begin position="170"/>
        <end position="188"/>
    </location>
</feature>
<feature type="transmembrane region" description="Helical" evidence="7">
    <location>
        <begin position="68"/>
        <end position="85"/>
    </location>
</feature>
<evidence type="ECO:0000313" key="11">
    <source>
        <dbReference type="Proteomes" id="UP000007013"/>
    </source>
</evidence>
<protein>
    <submittedName>
        <fullName evidence="10">Cation diffusion facilitator family transporter</fullName>
    </submittedName>
</protein>
<evidence type="ECO:0000256" key="1">
    <source>
        <dbReference type="ARBA" id="ARBA00004141"/>
    </source>
</evidence>
<sequence>MRGVAINAGLAAVKFAGGVFGNTYALIADAAESMLDILSSLLVWAGFQVASRPPDANHPYGHGKAEPLAGLAVAVFVFAMAGWIGREAIHEIMTPHKSPAWWTLLVLAGVIGLKLWISRRMEAAGDRVGSTALGVEAAHHWSDAVTSAAAFVGISIALLAGKGWETADDWAALFACVLIAANGVAMAGKALRDVMDTAAPESLEHEVRTVALGVPGVRGLDKCRVRRSGLSHLIDIHVVVDETLTVRQGHEIAHAVKDALLASPLQVSDVSVHIEPMR</sequence>
<dbReference type="OrthoDB" id="9806522at2"/>
<name>B1ZUG5_OPITP</name>
<keyword evidence="5 7" id="KW-1133">Transmembrane helix</keyword>
<keyword evidence="11" id="KW-1185">Reference proteome</keyword>
<accession>B1ZUG5</accession>
<comment type="similarity">
    <text evidence="2">Belongs to the cation diffusion facilitator (CDF) transporter (TC 2.A.4) family.</text>
</comment>
<dbReference type="InterPro" id="IPR058533">
    <property type="entry name" value="Cation_efflux_TM"/>
</dbReference>
<evidence type="ECO:0000256" key="7">
    <source>
        <dbReference type="SAM" id="Phobius"/>
    </source>
</evidence>
<feature type="domain" description="Cation efflux protein cytoplasmic" evidence="9">
    <location>
        <begin position="200"/>
        <end position="276"/>
    </location>
</feature>
<dbReference type="AlphaFoldDB" id="B1ZUG5"/>
<dbReference type="PANTHER" id="PTHR43840">
    <property type="entry name" value="MITOCHONDRIAL METAL TRANSPORTER 1-RELATED"/>
    <property type="match status" value="1"/>
</dbReference>
<evidence type="ECO:0000313" key="10">
    <source>
        <dbReference type="EMBL" id="ACB74008.1"/>
    </source>
</evidence>
<organism evidence="10 11">
    <name type="scientific">Opitutus terrae (strain DSM 11246 / JCM 15787 / PB90-1)</name>
    <dbReference type="NCBI Taxonomy" id="452637"/>
    <lineage>
        <taxon>Bacteria</taxon>
        <taxon>Pseudomonadati</taxon>
        <taxon>Verrucomicrobiota</taxon>
        <taxon>Opitutia</taxon>
        <taxon>Opitutales</taxon>
        <taxon>Opitutaceae</taxon>
        <taxon>Opitutus</taxon>
    </lineage>
</organism>
<proteinExistence type="inferred from homology"/>
<dbReference type="InterPro" id="IPR027469">
    <property type="entry name" value="Cation_efflux_TMD_sf"/>
</dbReference>
<evidence type="ECO:0000259" key="8">
    <source>
        <dbReference type="Pfam" id="PF01545"/>
    </source>
</evidence>
<dbReference type="eggNOG" id="COG0053">
    <property type="taxonomic scope" value="Bacteria"/>
</dbReference>
<keyword evidence="3" id="KW-0813">Transport</keyword>
<evidence type="ECO:0000256" key="4">
    <source>
        <dbReference type="ARBA" id="ARBA00022692"/>
    </source>
</evidence>
<dbReference type="InterPro" id="IPR036837">
    <property type="entry name" value="Cation_efflux_CTD_sf"/>
</dbReference>
<dbReference type="Proteomes" id="UP000007013">
    <property type="component" value="Chromosome"/>
</dbReference>
<feature type="transmembrane region" description="Helical" evidence="7">
    <location>
        <begin position="144"/>
        <end position="164"/>
    </location>
</feature>
<feature type="domain" description="Cation efflux protein transmembrane" evidence="8">
    <location>
        <begin position="3"/>
        <end position="193"/>
    </location>
</feature>
<comment type="subcellular location">
    <subcellularLocation>
        <location evidence="1">Membrane</location>
        <topology evidence="1">Multi-pass membrane protein</topology>
    </subcellularLocation>
</comment>
<keyword evidence="4 7" id="KW-0812">Transmembrane</keyword>
<dbReference type="Gene3D" id="3.30.70.1350">
    <property type="entry name" value="Cation efflux protein, cytoplasmic domain"/>
    <property type="match status" value="1"/>
</dbReference>
<evidence type="ECO:0000256" key="5">
    <source>
        <dbReference type="ARBA" id="ARBA00022989"/>
    </source>
</evidence>
<dbReference type="SUPFAM" id="SSF161111">
    <property type="entry name" value="Cation efflux protein transmembrane domain-like"/>
    <property type="match status" value="1"/>
</dbReference>
<dbReference type="Gene3D" id="1.20.1510.10">
    <property type="entry name" value="Cation efflux protein transmembrane domain"/>
    <property type="match status" value="1"/>
</dbReference>